<accession>A0A4R1KCS5</accession>
<evidence type="ECO:0000259" key="1">
    <source>
        <dbReference type="PROSITE" id="PS50943"/>
    </source>
</evidence>
<dbReference type="CDD" id="cd00093">
    <property type="entry name" value="HTH_XRE"/>
    <property type="match status" value="1"/>
</dbReference>
<dbReference type="GO" id="GO:0003677">
    <property type="term" value="F:DNA binding"/>
    <property type="evidence" value="ECO:0007669"/>
    <property type="project" value="InterPro"/>
</dbReference>
<organism evidence="2 3">
    <name type="scientific">Seleniivibrio woodruffii</name>
    <dbReference type="NCBI Taxonomy" id="1078050"/>
    <lineage>
        <taxon>Bacteria</taxon>
        <taxon>Pseudomonadati</taxon>
        <taxon>Deferribacterota</taxon>
        <taxon>Deferribacteres</taxon>
        <taxon>Deferribacterales</taxon>
        <taxon>Geovibrionaceae</taxon>
        <taxon>Seleniivibrio</taxon>
    </lineage>
</organism>
<reference evidence="2 3" key="1">
    <citation type="submission" date="2019-03" db="EMBL/GenBank/DDBJ databases">
        <title>Genomic Encyclopedia of Type Strains, Phase IV (KMG-IV): sequencing the most valuable type-strain genomes for metagenomic binning, comparative biology and taxonomic classification.</title>
        <authorList>
            <person name="Goeker M."/>
        </authorList>
    </citation>
    <scope>NUCLEOTIDE SEQUENCE [LARGE SCALE GENOMIC DNA]</scope>
    <source>
        <strain evidence="2 3">DSM 24984</strain>
    </source>
</reference>
<protein>
    <submittedName>
        <fullName evidence="2">HTH-type transcriptional regulator/antitoxin HipB</fullName>
    </submittedName>
</protein>
<feature type="domain" description="HTH cro/C1-type" evidence="1">
    <location>
        <begin position="16"/>
        <end position="70"/>
    </location>
</feature>
<comment type="caution">
    <text evidence="2">The sequence shown here is derived from an EMBL/GenBank/DDBJ whole genome shotgun (WGS) entry which is preliminary data.</text>
</comment>
<dbReference type="Gene3D" id="1.10.260.40">
    <property type="entry name" value="lambda repressor-like DNA-binding domains"/>
    <property type="match status" value="1"/>
</dbReference>
<proteinExistence type="predicted"/>
<dbReference type="InterPro" id="IPR010982">
    <property type="entry name" value="Lambda_DNA-bd_dom_sf"/>
</dbReference>
<dbReference type="Proteomes" id="UP000294614">
    <property type="component" value="Unassembled WGS sequence"/>
</dbReference>
<sequence>MISQIISSPEILGHAIKSARQKAKLTQGQLAEKTGLRQATISKIENGSKNTRLDTLFIVLSELNLDMALNPKDSKLKAEW</sequence>
<dbReference type="PROSITE" id="PS50943">
    <property type="entry name" value="HTH_CROC1"/>
    <property type="match status" value="1"/>
</dbReference>
<evidence type="ECO:0000313" key="2">
    <source>
        <dbReference type="EMBL" id="TCK61957.1"/>
    </source>
</evidence>
<dbReference type="InterPro" id="IPR001387">
    <property type="entry name" value="Cro/C1-type_HTH"/>
</dbReference>
<keyword evidence="3" id="KW-1185">Reference proteome</keyword>
<evidence type="ECO:0000313" key="3">
    <source>
        <dbReference type="Proteomes" id="UP000294614"/>
    </source>
</evidence>
<dbReference type="EMBL" id="SMGG01000003">
    <property type="protein sequence ID" value="TCK61957.1"/>
    <property type="molecule type" value="Genomic_DNA"/>
</dbReference>
<name>A0A4R1KCS5_9BACT</name>
<dbReference type="Pfam" id="PF01381">
    <property type="entry name" value="HTH_3"/>
    <property type="match status" value="1"/>
</dbReference>
<dbReference type="OrthoDB" id="5891007at2"/>
<dbReference type="RefSeq" id="WP_132871653.1">
    <property type="nucleotide sequence ID" value="NZ_SMGG01000003.1"/>
</dbReference>
<gene>
    <name evidence="2" type="ORF">C8D98_0464</name>
</gene>
<dbReference type="SUPFAM" id="SSF47413">
    <property type="entry name" value="lambda repressor-like DNA-binding domains"/>
    <property type="match status" value="1"/>
</dbReference>
<dbReference type="AlphaFoldDB" id="A0A4R1KCS5"/>
<dbReference type="SMART" id="SM00530">
    <property type="entry name" value="HTH_XRE"/>
    <property type="match status" value="1"/>
</dbReference>